<evidence type="ECO:0000313" key="3">
    <source>
        <dbReference type="Proteomes" id="UP000030392"/>
    </source>
</evidence>
<keyword evidence="1" id="KW-1133">Transmembrane helix</keyword>
<protein>
    <submittedName>
        <fullName evidence="2">Uncharacterized protein</fullName>
    </submittedName>
</protein>
<keyword evidence="1" id="KW-0472">Membrane</keyword>
<comment type="caution">
    <text evidence="2">The sequence shown here is derived from an EMBL/GenBank/DDBJ whole genome shotgun (WGS) entry which is preliminary data.</text>
</comment>
<dbReference type="RefSeq" id="WP_036906405.1">
    <property type="nucleotide sequence ID" value="NZ_CP138967.1"/>
</dbReference>
<accession>A0A0A2C1H1</accession>
<feature type="transmembrane region" description="Helical" evidence="1">
    <location>
        <begin position="12"/>
        <end position="32"/>
    </location>
</feature>
<proteinExistence type="predicted"/>
<organism evidence="2 3">
    <name type="scientific">Prochlorococcus marinus str. PAC1</name>
    <dbReference type="NCBI Taxonomy" id="59924"/>
    <lineage>
        <taxon>Bacteria</taxon>
        <taxon>Bacillati</taxon>
        <taxon>Cyanobacteriota</taxon>
        <taxon>Cyanophyceae</taxon>
        <taxon>Synechococcales</taxon>
        <taxon>Prochlorococcaceae</taxon>
        <taxon>Prochlorococcus</taxon>
    </lineage>
</organism>
<keyword evidence="1" id="KW-0812">Transmembrane</keyword>
<evidence type="ECO:0000313" key="2">
    <source>
        <dbReference type="EMBL" id="KGG20191.1"/>
    </source>
</evidence>
<dbReference type="EMBL" id="JNAX01000013">
    <property type="protein sequence ID" value="KGG20191.1"/>
    <property type="molecule type" value="Genomic_DNA"/>
</dbReference>
<gene>
    <name evidence="2" type="ORF">EV03_1392</name>
</gene>
<sequence>MINRLISSERSKWIFVIGVVAIGAGFTAKNVISYPTECMSEEVVQKFVTPKGITRNLTIF</sequence>
<reference evidence="3" key="1">
    <citation type="journal article" date="2014" name="Sci. Data">
        <title>Genomes of diverse isolates of the marine cyanobacterium Prochlorococcus.</title>
        <authorList>
            <person name="Biller S."/>
            <person name="Berube P."/>
            <person name="Thompson J."/>
            <person name="Kelly L."/>
            <person name="Roggensack S."/>
            <person name="Awad L."/>
            <person name="Roache-Johnson K."/>
            <person name="Ding H."/>
            <person name="Giovannoni S.J."/>
            <person name="Moore L.R."/>
            <person name="Chisholm S.W."/>
        </authorList>
    </citation>
    <scope>NUCLEOTIDE SEQUENCE [LARGE SCALE GENOMIC DNA]</scope>
    <source>
        <strain evidence="3">PAC1</strain>
    </source>
</reference>
<dbReference type="Proteomes" id="UP000030392">
    <property type="component" value="Unassembled WGS sequence"/>
</dbReference>
<dbReference type="AlphaFoldDB" id="A0A0A2C1H1"/>
<evidence type="ECO:0000256" key="1">
    <source>
        <dbReference type="SAM" id="Phobius"/>
    </source>
</evidence>
<name>A0A0A2C1H1_PROMR</name>